<evidence type="ECO:0000313" key="2">
    <source>
        <dbReference type="EMBL" id="SHI27853.1"/>
    </source>
</evidence>
<dbReference type="Gene3D" id="1.10.10.2520">
    <property type="entry name" value="Cell wall hydrolase SleB, domain 1"/>
    <property type="match status" value="1"/>
</dbReference>
<dbReference type="EMBL" id="FQXU01000011">
    <property type="protein sequence ID" value="SHI27853.1"/>
    <property type="molecule type" value="Genomic_DNA"/>
</dbReference>
<gene>
    <name evidence="2" type="ORF">SAMN02745941_03400</name>
</gene>
<dbReference type="RefSeq" id="WP_021800209.1">
    <property type="nucleotide sequence ID" value="NZ_FQXU01000011.1"/>
</dbReference>
<dbReference type="Gene3D" id="6.20.240.60">
    <property type="match status" value="1"/>
</dbReference>
<dbReference type="InterPro" id="IPR011105">
    <property type="entry name" value="Cell_wall_hydrolase_SleB"/>
</dbReference>
<dbReference type="Pfam" id="PF07486">
    <property type="entry name" value="Hydrolase_2"/>
    <property type="match status" value="1"/>
</dbReference>
<evidence type="ECO:0000259" key="1">
    <source>
        <dbReference type="Pfam" id="PF07486"/>
    </source>
</evidence>
<dbReference type="AlphaFoldDB" id="A0A1M5ZV94"/>
<protein>
    <submittedName>
        <fullName evidence="2">N-acetylmuramoyl-L-alanine amidase</fullName>
    </submittedName>
</protein>
<evidence type="ECO:0000313" key="3">
    <source>
        <dbReference type="Proteomes" id="UP000184241"/>
    </source>
</evidence>
<dbReference type="InterPro" id="IPR042047">
    <property type="entry name" value="SleB_dom1"/>
</dbReference>
<name>A0A1M5ZV94_9CLOT</name>
<dbReference type="Proteomes" id="UP000184241">
    <property type="component" value="Unassembled WGS sequence"/>
</dbReference>
<proteinExistence type="predicted"/>
<accession>A0A1M5ZV94</accession>
<feature type="domain" description="Cell wall hydrolase SleB" evidence="1">
    <location>
        <begin position="101"/>
        <end position="201"/>
    </location>
</feature>
<reference evidence="2 3" key="1">
    <citation type="submission" date="2016-11" db="EMBL/GenBank/DDBJ databases">
        <authorList>
            <person name="Jaros S."/>
            <person name="Januszkiewicz K."/>
            <person name="Wedrychowicz H."/>
        </authorList>
    </citation>
    <scope>NUCLEOTIDE SEQUENCE [LARGE SCALE GENOMIC DNA]</scope>
    <source>
        <strain evidence="2 3">DSM 6191</strain>
    </source>
</reference>
<organism evidence="2 3">
    <name type="scientific">Clostridium intestinale DSM 6191</name>
    <dbReference type="NCBI Taxonomy" id="1121320"/>
    <lineage>
        <taxon>Bacteria</taxon>
        <taxon>Bacillati</taxon>
        <taxon>Bacillota</taxon>
        <taxon>Clostridia</taxon>
        <taxon>Eubacteriales</taxon>
        <taxon>Clostridiaceae</taxon>
        <taxon>Clostridium</taxon>
    </lineage>
</organism>
<dbReference type="GO" id="GO:0016787">
    <property type="term" value="F:hydrolase activity"/>
    <property type="evidence" value="ECO:0007669"/>
    <property type="project" value="InterPro"/>
</dbReference>
<sequence length="203" mass="23273">MKKFYLFLFFFLTFFFFLGGYRAYSVEKIVPKDLTNNISLMDIDSINGERRLLTINKNETKDLYKEKEEVVEVFSYNNKTLYITEDDLNLMAKIVHAESKGEPQQGKIAVASVILNRVTDPKFPDTIREVIMQKNAFSCVVNGEINVTPNEASYAAVYDAIKGVDPTNEALFFYNPSIATCSWMKNVEKKKVTNIGHHVFFCT</sequence>